<evidence type="ECO:0000313" key="10">
    <source>
        <dbReference type="EMBL" id="SFK99266.1"/>
    </source>
</evidence>
<dbReference type="OrthoDB" id="462848at2"/>
<organism evidence="10 11">
    <name type="scientific">Neomesorhizobium albiziae</name>
    <dbReference type="NCBI Taxonomy" id="335020"/>
    <lineage>
        <taxon>Bacteria</taxon>
        <taxon>Pseudomonadati</taxon>
        <taxon>Pseudomonadota</taxon>
        <taxon>Alphaproteobacteria</taxon>
        <taxon>Hyphomicrobiales</taxon>
        <taxon>Phyllobacteriaceae</taxon>
        <taxon>Neomesorhizobium</taxon>
    </lineage>
</organism>
<dbReference type="UniPathway" id="UPA00895"/>
<evidence type="ECO:0000256" key="4">
    <source>
        <dbReference type="ARBA" id="ARBA00019076"/>
    </source>
</evidence>
<sequence>MEPLMVAVVVLWAIVIALLIVVFALARQVGILFERVAPMGALMTDAGPKIGEASPRFDLMTLDGKPQTVGGASGKNTLVFFLSTTCPVCKKLLPVLKSMRSAEGRTLDIVLASDGEHAVHRAFHKAAGLDDFPYVLSSDLGMTYRINRLPFAVVLDQQGIVRGKGLVNSREQLESLMNARDLGQPSIQNWIATETAGRAIN</sequence>
<dbReference type="InterPro" id="IPR036249">
    <property type="entry name" value="Thioredoxin-like_sf"/>
</dbReference>
<reference evidence="10 11" key="1">
    <citation type="submission" date="2016-10" db="EMBL/GenBank/DDBJ databases">
        <authorList>
            <person name="Varghese N."/>
            <person name="Submissions S."/>
        </authorList>
    </citation>
    <scope>NUCLEOTIDE SEQUENCE [LARGE SCALE GENOMIC DNA]</scope>
    <source>
        <strain evidence="10 11">DSM 21822</strain>
    </source>
</reference>
<accession>A0A1I4E4J2</accession>
<gene>
    <name evidence="10" type="ORF">SAMN04488498_12166</name>
</gene>
<evidence type="ECO:0000259" key="9">
    <source>
        <dbReference type="PROSITE" id="PS51352"/>
    </source>
</evidence>
<dbReference type="RefSeq" id="WP_149762898.1">
    <property type="nucleotide sequence ID" value="NZ_BSPE01000023.1"/>
</dbReference>
<keyword evidence="11" id="KW-1185">Reference proteome</keyword>
<keyword evidence="5 8" id="KW-0812">Transmembrane</keyword>
<feature type="domain" description="Thioredoxin" evidence="9">
    <location>
        <begin position="48"/>
        <end position="182"/>
    </location>
</feature>
<evidence type="ECO:0000256" key="1">
    <source>
        <dbReference type="ARBA" id="ARBA00003475"/>
    </source>
</evidence>
<dbReference type="InterPro" id="IPR013740">
    <property type="entry name" value="Redoxin"/>
</dbReference>
<dbReference type="PANTHER" id="PTHR42852">
    <property type="entry name" value="THIOL:DISULFIDE INTERCHANGE PROTEIN DSBE"/>
    <property type="match status" value="1"/>
</dbReference>
<evidence type="ECO:0000256" key="3">
    <source>
        <dbReference type="ARBA" id="ARBA00004856"/>
    </source>
</evidence>
<name>A0A1I4E4J2_9HYPH</name>
<evidence type="ECO:0000256" key="5">
    <source>
        <dbReference type="ARBA" id="ARBA00022692"/>
    </source>
</evidence>
<protein>
    <recommendedName>
        <fullName evidence="4">Methylamine utilization protein MauD</fullName>
    </recommendedName>
</protein>
<evidence type="ECO:0000256" key="7">
    <source>
        <dbReference type="ARBA" id="ARBA00023136"/>
    </source>
</evidence>
<dbReference type="GO" id="GO:0016491">
    <property type="term" value="F:oxidoreductase activity"/>
    <property type="evidence" value="ECO:0007669"/>
    <property type="project" value="InterPro"/>
</dbReference>
<dbReference type="EMBL" id="FOSL01000021">
    <property type="protein sequence ID" value="SFK99266.1"/>
    <property type="molecule type" value="Genomic_DNA"/>
</dbReference>
<dbReference type="GO" id="GO:0030416">
    <property type="term" value="P:methylamine metabolic process"/>
    <property type="evidence" value="ECO:0007669"/>
    <property type="project" value="InterPro"/>
</dbReference>
<dbReference type="Pfam" id="PF08534">
    <property type="entry name" value="Redoxin"/>
    <property type="match status" value="1"/>
</dbReference>
<evidence type="ECO:0000313" key="11">
    <source>
        <dbReference type="Proteomes" id="UP000323300"/>
    </source>
</evidence>
<comment type="pathway">
    <text evidence="3">One-carbon metabolism; methylamine degradation.</text>
</comment>
<dbReference type="InterPro" id="IPR050553">
    <property type="entry name" value="Thioredoxin_ResA/DsbE_sf"/>
</dbReference>
<dbReference type="NCBIfam" id="TIGR02661">
    <property type="entry name" value="MauD"/>
    <property type="match status" value="1"/>
</dbReference>
<keyword evidence="7 8" id="KW-0472">Membrane</keyword>
<proteinExistence type="predicted"/>
<dbReference type="Gene3D" id="3.40.30.10">
    <property type="entry name" value="Glutaredoxin"/>
    <property type="match status" value="1"/>
</dbReference>
<evidence type="ECO:0000256" key="6">
    <source>
        <dbReference type="ARBA" id="ARBA00022989"/>
    </source>
</evidence>
<dbReference type="InterPro" id="IPR013766">
    <property type="entry name" value="Thioredoxin_domain"/>
</dbReference>
<comment type="subcellular location">
    <subcellularLocation>
        <location evidence="2">Membrane</location>
        <topology evidence="2">Single-pass membrane protein</topology>
    </subcellularLocation>
</comment>
<dbReference type="SUPFAM" id="SSF52833">
    <property type="entry name" value="Thioredoxin-like"/>
    <property type="match status" value="1"/>
</dbReference>
<evidence type="ECO:0000256" key="8">
    <source>
        <dbReference type="SAM" id="Phobius"/>
    </source>
</evidence>
<dbReference type="InterPro" id="IPR013478">
    <property type="entry name" value="MeN_DH_accessory"/>
</dbReference>
<dbReference type="PROSITE" id="PS51352">
    <property type="entry name" value="THIOREDOXIN_2"/>
    <property type="match status" value="1"/>
</dbReference>
<evidence type="ECO:0000256" key="2">
    <source>
        <dbReference type="ARBA" id="ARBA00004167"/>
    </source>
</evidence>
<dbReference type="GO" id="GO:0016020">
    <property type="term" value="C:membrane"/>
    <property type="evidence" value="ECO:0007669"/>
    <property type="project" value="UniProtKB-SubCell"/>
</dbReference>
<comment type="function">
    <text evidence="1">May be specifically involved in the processing, transport, and/or maturation of the MADH beta-subunit.</text>
</comment>
<dbReference type="Proteomes" id="UP000323300">
    <property type="component" value="Unassembled WGS sequence"/>
</dbReference>
<keyword evidence="6 8" id="KW-1133">Transmembrane helix</keyword>
<feature type="transmembrane region" description="Helical" evidence="8">
    <location>
        <begin position="6"/>
        <end position="26"/>
    </location>
</feature>
<dbReference type="AlphaFoldDB" id="A0A1I4E4J2"/>
<dbReference type="PANTHER" id="PTHR42852:SF13">
    <property type="entry name" value="PROTEIN DIPZ"/>
    <property type="match status" value="1"/>
</dbReference>